<dbReference type="SUPFAM" id="SSF55874">
    <property type="entry name" value="ATPase domain of HSP90 chaperone/DNA topoisomerase II/histidine kinase"/>
    <property type="match status" value="1"/>
</dbReference>
<keyword evidence="5" id="KW-0547">Nucleotide-binding</keyword>
<dbReference type="InterPro" id="IPR003594">
    <property type="entry name" value="HATPase_dom"/>
</dbReference>
<proteinExistence type="predicted"/>
<dbReference type="InterPro" id="IPR000700">
    <property type="entry name" value="PAS-assoc_C"/>
</dbReference>
<comment type="function">
    <text evidence="9">Putative oxygen sensor; modulates the activity of FixJ, a transcriptional activator of nitrogen fixation fixK gene. FixL probably acts as a kinase that phosphorylates FixJ.</text>
</comment>
<evidence type="ECO:0000259" key="13">
    <source>
        <dbReference type="PROSITE" id="PS50113"/>
    </source>
</evidence>
<dbReference type="CDD" id="cd00130">
    <property type="entry name" value="PAS"/>
    <property type="match status" value="1"/>
</dbReference>
<dbReference type="SUPFAM" id="SSF47384">
    <property type="entry name" value="Homodimeric domain of signal transducing histidine kinase"/>
    <property type="match status" value="1"/>
</dbReference>
<organism evidence="14 15">
    <name type="scientific">Candidatus Endobugula sertula</name>
    <name type="common">Bugula neritina bacterial symbiont</name>
    <dbReference type="NCBI Taxonomy" id="62101"/>
    <lineage>
        <taxon>Bacteria</taxon>
        <taxon>Pseudomonadati</taxon>
        <taxon>Pseudomonadota</taxon>
        <taxon>Gammaproteobacteria</taxon>
        <taxon>Cellvibrionales</taxon>
        <taxon>Cellvibrionaceae</taxon>
        <taxon>Candidatus Endobugula</taxon>
    </lineage>
</organism>
<dbReference type="PROSITE" id="PS50113">
    <property type="entry name" value="PAC"/>
    <property type="match status" value="1"/>
</dbReference>
<evidence type="ECO:0000256" key="3">
    <source>
        <dbReference type="ARBA" id="ARBA00022553"/>
    </source>
</evidence>
<dbReference type="SUPFAM" id="SSF55785">
    <property type="entry name" value="PYP-like sensor domain (PAS domain)"/>
    <property type="match status" value="1"/>
</dbReference>
<dbReference type="Gene3D" id="3.30.565.10">
    <property type="entry name" value="Histidine kinase-like ATPase, C-terminal domain"/>
    <property type="match status" value="1"/>
</dbReference>
<evidence type="ECO:0000256" key="7">
    <source>
        <dbReference type="ARBA" id="ARBA00022840"/>
    </source>
</evidence>
<dbReference type="EMBL" id="MDLC01000012">
    <property type="protein sequence ID" value="ODS24244.1"/>
    <property type="molecule type" value="Genomic_DNA"/>
</dbReference>
<dbReference type="InterPro" id="IPR001610">
    <property type="entry name" value="PAC"/>
</dbReference>
<dbReference type="GO" id="GO:0005524">
    <property type="term" value="F:ATP binding"/>
    <property type="evidence" value="ECO:0007669"/>
    <property type="project" value="UniProtKB-KW"/>
</dbReference>
<feature type="domain" description="Histidine kinase" evidence="11">
    <location>
        <begin position="160"/>
        <end position="378"/>
    </location>
</feature>
<comment type="catalytic activity">
    <reaction evidence="1">
        <text>ATP + protein L-histidine = ADP + protein N-phospho-L-histidine.</text>
        <dbReference type="EC" id="2.7.13.3"/>
    </reaction>
</comment>
<dbReference type="InterPro" id="IPR036890">
    <property type="entry name" value="HATPase_C_sf"/>
</dbReference>
<reference evidence="14 15" key="1">
    <citation type="journal article" date="2016" name="Appl. Environ. Microbiol.">
        <title>Lack of Overt Genome Reduction in the Bryostatin-Producing Bryozoan Symbiont "Candidatus Endobugula sertula".</title>
        <authorList>
            <person name="Miller I.J."/>
            <person name="Vanee N."/>
            <person name="Fong S.S."/>
            <person name="Lim-Fong G.E."/>
            <person name="Kwan J.C."/>
        </authorList>
    </citation>
    <scope>NUCLEOTIDE SEQUENCE [LARGE SCALE GENOMIC DNA]</scope>
    <source>
        <strain evidence="14">AB1-4</strain>
    </source>
</reference>
<dbReference type="Pfam" id="PF02518">
    <property type="entry name" value="HATPase_c"/>
    <property type="match status" value="1"/>
</dbReference>
<evidence type="ECO:0000256" key="9">
    <source>
        <dbReference type="ARBA" id="ARBA00059827"/>
    </source>
</evidence>
<evidence type="ECO:0000256" key="6">
    <source>
        <dbReference type="ARBA" id="ARBA00022777"/>
    </source>
</evidence>
<protein>
    <recommendedName>
        <fullName evidence="10">Sensor protein FixL</fullName>
        <ecNumber evidence="2">2.7.13.3</ecNumber>
    </recommendedName>
</protein>
<dbReference type="Gene3D" id="1.10.287.130">
    <property type="match status" value="1"/>
</dbReference>
<evidence type="ECO:0000256" key="4">
    <source>
        <dbReference type="ARBA" id="ARBA00022679"/>
    </source>
</evidence>
<dbReference type="Pfam" id="PF13426">
    <property type="entry name" value="PAS_9"/>
    <property type="match status" value="1"/>
</dbReference>
<dbReference type="SMART" id="SM00387">
    <property type="entry name" value="HATPase_c"/>
    <property type="match status" value="1"/>
</dbReference>
<keyword evidence="8" id="KW-0902">Two-component regulatory system</keyword>
<dbReference type="SMART" id="SM00086">
    <property type="entry name" value="PAC"/>
    <property type="match status" value="1"/>
</dbReference>
<keyword evidence="7" id="KW-0067">ATP-binding</keyword>
<gene>
    <name evidence="14" type="ORF">AB835_04865</name>
</gene>
<sequence>MALQRVTANAQVVLDNAVEAIIRICPQGKVLTFNKSAETMFGYTTKEVLGKSINLLMPTPDREQHDQYIKHYLKTGDKKIIGIDREVLGLRKDGTIFPMELSVSETKIENEHSFTGIIRDISERKDAEEKLRLRDQELQEIRHRIAHMDRLNVMGEMATGIAHELNQPLTAIATYAQASNRLLNNTLKNTNDLSHALMQINEQAQRAGKIIRRLRSIITRQQQVYQRTNINILILETIELTHMDSKIKDITIETQFFTPMPDVELDTIQIQQVLLNLIRNAADAMKHHHETQTKNKKIIIRTVVESHVLRVEVIDNGPGIPSAEKSEIFNPFFTTKNDGMGMGLAICRSILTAHGGELDVNINNKEGTEFYFTLPIHFIN</sequence>
<dbReference type="Gene3D" id="3.30.450.20">
    <property type="entry name" value="PAS domain"/>
    <property type="match status" value="1"/>
</dbReference>
<dbReference type="InterPro" id="IPR003661">
    <property type="entry name" value="HisK_dim/P_dom"/>
</dbReference>
<dbReference type="InterPro" id="IPR000014">
    <property type="entry name" value="PAS"/>
</dbReference>
<dbReference type="AlphaFoldDB" id="A0A1D2QRS5"/>
<dbReference type="InterPro" id="IPR036097">
    <property type="entry name" value="HisK_dim/P_sf"/>
</dbReference>
<dbReference type="FunFam" id="3.30.450.20:FF:000060">
    <property type="entry name" value="Sensor protein FixL"/>
    <property type="match status" value="1"/>
</dbReference>
<dbReference type="EC" id="2.7.13.3" evidence="2"/>
<dbReference type="PRINTS" id="PR00344">
    <property type="entry name" value="BCTRLSENSOR"/>
</dbReference>
<dbReference type="SMART" id="SM00091">
    <property type="entry name" value="PAS"/>
    <property type="match status" value="1"/>
</dbReference>
<evidence type="ECO:0000259" key="11">
    <source>
        <dbReference type="PROSITE" id="PS50109"/>
    </source>
</evidence>
<dbReference type="PANTHER" id="PTHR43065:SF10">
    <property type="entry name" value="PEROXIDE STRESS-ACTIVATED HISTIDINE KINASE MAK3"/>
    <property type="match status" value="1"/>
</dbReference>
<dbReference type="CDD" id="cd00082">
    <property type="entry name" value="HisKA"/>
    <property type="match status" value="1"/>
</dbReference>
<keyword evidence="4" id="KW-0808">Transferase</keyword>
<dbReference type="SMART" id="SM00388">
    <property type="entry name" value="HisKA"/>
    <property type="match status" value="1"/>
</dbReference>
<feature type="domain" description="PAC" evidence="13">
    <location>
        <begin position="83"/>
        <end position="133"/>
    </location>
</feature>
<feature type="domain" description="PAS" evidence="12">
    <location>
        <begin position="6"/>
        <end position="76"/>
    </location>
</feature>
<dbReference type="InterPro" id="IPR004358">
    <property type="entry name" value="Sig_transdc_His_kin-like_C"/>
</dbReference>
<dbReference type="Proteomes" id="UP000242502">
    <property type="component" value="Unassembled WGS sequence"/>
</dbReference>
<evidence type="ECO:0000256" key="5">
    <source>
        <dbReference type="ARBA" id="ARBA00022741"/>
    </source>
</evidence>
<keyword evidence="3" id="KW-0597">Phosphoprotein</keyword>
<comment type="caution">
    <text evidence="14">The sequence shown here is derived from an EMBL/GenBank/DDBJ whole genome shotgun (WGS) entry which is preliminary data.</text>
</comment>
<dbReference type="PROSITE" id="PS50109">
    <property type="entry name" value="HIS_KIN"/>
    <property type="match status" value="1"/>
</dbReference>
<dbReference type="PROSITE" id="PS50112">
    <property type="entry name" value="PAS"/>
    <property type="match status" value="1"/>
</dbReference>
<evidence type="ECO:0000256" key="2">
    <source>
        <dbReference type="ARBA" id="ARBA00012438"/>
    </source>
</evidence>
<dbReference type="Pfam" id="PF00512">
    <property type="entry name" value="HisKA"/>
    <property type="match status" value="1"/>
</dbReference>
<dbReference type="NCBIfam" id="TIGR00229">
    <property type="entry name" value="sensory_box"/>
    <property type="match status" value="1"/>
</dbReference>
<dbReference type="GO" id="GO:0000155">
    <property type="term" value="F:phosphorelay sensor kinase activity"/>
    <property type="evidence" value="ECO:0007669"/>
    <property type="project" value="InterPro"/>
</dbReference>
<dbReference type="STRING" id="62101.AB835_04865"/>
<dbReference type="PANTHER" id="PTHR43065">
    <property type="entry name" value="SENSOR HISTIDINE KINASE"/>
    <property type="match status" value="1"/>
</dbReference>
<name>A0A1D2QRS5_9GAMM</name>
<evidence type="ECO:0000256" key="1">
    <source>
        <dbReference type="ARBA" id="ARBA00000085"/>
    </source>
</evidence>
<evidence type="ECO:0000313" key="15">
    <source>
        <dbReference type="Proteomes" id="UP000242502"/>
    </source>
</evidence>
<evidence type="ECO:0000256" key="10">
    <source>
        <dbReference type="ARBA" id="ARBA00070616"/>
    </source>
</evidence>
<evidence type="ECO:0000313" key="14">
    <source>
        <dbReference type="EMBL" id="ODS24244.1"/>
    </source>
</evidence>
<dbReference type="InterPro" id="IPR035965">
    <property type="entry name" value="PAS-like_dom_sf"/>
</dbReference>
<evidence type="ECO:0000259" key="12">
    <source>
        <dbReference type="PROSITE" id="PS50112"/>
    </source>
</evidence>
<keyword evidence="6" id="KW-0418">Kinase</keyword>
<accession>A0A1D2QRS5</accession>
<dbReference type="InterPro" id="IPR005467">
    <property type="entry name" value="His_kinase_dom"/>
</dbReference>
<evidence type="ECO:0000256" key="8">
    <source>
        <dbReference type="ARBA" id="ARBA00023012"/>
    </source>
</evidence>